<feature type="domain" description="SCP" evidence="3">
    <location>
        <begin position="126"/>
        <end position="233"/>
    </location>
</feature>
<feature type="compositionally biased region" description="Pro residues" evidence="1">
    <location>
        <begin position="91"/>
        <end position="112"/>
    </location>
</feature>
<dbReference type="EMBL" id="CP141615">
    <property type="protein sequence ID" value="WRP16649.1"/>
    <property type="molecule type" value="Genomic_DNA"/>
</dbReference>
<dbReference type="InterPro" id="IPR035940">
    <property type="entry name" value="CAP_sf"/>
</dbReference>
<gene>
    <name evidence="4" type="ORF">U7230_11185</name>
</gene>
<dbReference type="Pfam" id="PF00188">
    <property type="entry name" value="CAP"/>
    <property type="match status" value="1"/>
</dbReference>
<dbReference type="Proteomes" id="UP001332192">
    <property type="component" value="Chromosome"/>
</dbReference>
<dbReference type="RefSeq" id="WP_324715921.1">
    <property type="nucleotide sequence ID" value="NZ_CP141615.1"/>
</dbReference>
<reference evidence="4 5" key="1">
    <citation type="journal article" date="2024" name="Front. Microbiol.">
        <title>Novel thermophilic genera Geochorda gen. nov. and Carboxydochorda gen. nov. from the deep terrestrial subsurface reveal the ecophysiological diversity in the class Limnochordia.</title>
        <authorList>
            <person name="Karnachuk O.V."/>
            <person name="Lukina A.P."/>
            <person name="Avakyan M.R."/>
            <person name="Kadnikov V.V."/>
            <person name="Begmatov S."/>
            <person name="Beletsky A.V."/>
            <person name="Vlasova K.G."/>
            <person name="Novikov A.A."/>
            <person name="Shcherbakova V.A."/>
            <person name="Mardanov A.V."/>
            <person name="Ravin N.V."/>
        </authorList>
    </citation>
    <scope>NUCLEOTIDE SEQUENCE [LARGE SCALE GENOMIC DNA]</scope>
    <source>
        <strain evidence="4 5">L945</strain>
    </source>
</reference>
<keyword evidence="2" id="KW-0732">Signal</keyword>
<dbReference type="SUPFAM" id="SSF55797">
    <property type="entry name" value="PR-1-like"/>
    <property type="match status" value="1"/>
</dbReference>
<feature type="region of interest" description="Disordered" evidence="1">
    <location>
        <begin position="71"/>
        <end position="120"/>
    </location>
</feature>
<evidence type="ECO:0000259" key="3">
    <source>
        <dbReference type="Pfam" id="PF00188"/>
    </source>
</evidence>
<name>A0ABZ1BVD7_9FIRM</name>
<dbReference type="PANTHER" id="PTHR31157">
    <property type="entry name" value="SCP DOMAIN-CONTAINING PROTEIN"/>
    <property type="match status" value="1"/>
</dbReference>
<feature type="chain" id="PRO_5047510783" evidence="2">
    <location>
        <begin position="33"/>
        <end position="243"/>
    </location>
</feature>
<dbReference type="Gene3D" id="3.40.33.10">
    <property type="entry name" value="CAP"/>
    <property type="match status" value="1"/>
</dbReference>
<dbReference type="CDD" id="cd05379">
    <property type="entry name" value="CAP_bacterial"/>
    <property type="match status" value="1"/>
</dbReference>
<evidence type="ECO:0000256" key="1">
    <source>
        <dbReference type="SAM" id="MobiDB-lite"/>
    </source>
</evidence>
<evidence type="ECO:0000256" key="2">
    <source>
        <dbReference type="SAM" id="SignalP"/>
    </source>
</evidence>
<dbReference type="InterPro" id="IPR014044">
    <property type="entry name" value="CAP_dom"/>
</dbReference>
<dbReference type="PANTHER" id="PTHR31157:SF1">
    <property type="entry name" value="SCP DOMAIN-CONTAINING PROTEIN"/>
    <property type="match status" value="1"/>
</dbReference>
<sequence length="243" mass="25845">MRMRLPVALGRPPGVLLLAAAVCLVLTAPALAATWSSSGSGTWRSAPVTSWQPWSSWSSSPSGTYTWRPGTGSGWWTSRPGTANPGTWYPAPQPPSTQPQPPQPQPPRPPESSPVVDPASEETLASLVNQARAASGLAPLSVDPTLRELARRKSLDMIQRNYFGHDSPTWGGLAQLLAMGNVHYIYAGENLAGAPSAQSAHQSLMNSPAHRANILNVHYTHMGIGVVRGGPYGLMVTELFVGR</sequence>
<evidence type="ECO:0000313" key="4">
    <source>
        <dbReference type="EMBL" id="WRP16649.1"/>
    </source>
</evidence>
<proteinExistence type="predicted"/>
<evidence type="ECO:0000313" key="5">
    <source>
        <dbReference type="Proteomes" id="UP001332192"/>
    </source>
</evidence>
<organism evidence="4 5">
    <name type="scientific">Carboxydichorda subterranea</name>
    <dbReference type="NCBI Taxonomy" id="3109565"/>
    <lineage>
        <taxon>Bacteria</taxon>
        <taxon>Bacillati</taxon>
        <taxon>Bacillota</taxon>
        <taxon>Limnochordia</taxon>
        <taxon>Limnochordales</taxon>
        <taxon>Geochordaceae</taxon>
        <taxon>Carboxydichorda</taxon>
    </lineage>
</organism>
<protein>
    <submittedName>
        <fullName evidence="4">CAP domain-containing protein</fullName>
    </submittedName>
</protein>
<feature type="signal peptide" evidence="2">
    <location>
        <begin position="1"/>
        <end position="32"/>
    </location>
</feature>
<keyword evidence="5" id="KW-1185">Reference proteome</keyword>
<feature type="compositionally biased region" description="Polar residues" evidence="1">
    <location>
        <begin position="74"/>
        <end position="85"/>
    </location>
</feature>
<accession>A0ABZ1BVD7</accession>